<feature type="region of interest" description="Disordered" evidence="1">
    <location>
        <begin position="112"/>
        <end position="231"/>
    </location>
</feature>
<feature type="compositionally biased region" description="Polar residues" evidence="1">
    <location>
        <begin position="121"/>
        <end position="132"/>
    </location>
</feature>
<feature type="region of interest" description="Disordered" evidence="1">
    <location>
        <begin position="1"/>
        <end position="80"/>
    </location>
</feature>
<evidence type="ECO:0000313" key="3">
    <source>
        <dbReference type="Proteomes" id="UP000747399"/>
    </source>
</evidence>
<accession>A0A8J4BS46</accession>
<gene>
    <name evidence="2" type="ORF">Vafri_19714</name>
</gene>
<feature type="compositionally biased region" description="Basic and acidic residues" evidence="1">
    <location>
        <begin position="133"/>
        <end position="163"/>
    </location>
</feature>
<feature type="compositionally biased region" description="Polar residues" evidence="1">
    <location>
        <begin position="164"/>
        <end position="185"/>
    </location>
</feature>
<feature type="region of interest" description="Disordered" evidence="1">
    <location>
        <begin position="249"/>
        <end position="377"/>
    </location>
</feature>
<proteinExistence type="predicted"/>
<reference evidence="2" key="1">
    <citation type="journal article" date="2021" name="Proc. Natl. Acad. Sci. U.S.A.">
        <title>Three genomes in the algal genus Volvox reveal the fate of a haploid sex-determining region after a transition to homothallism.</title>
        <authorList>
            <person name="Yamamoto K."/>
            <person name="Hamaji T."/>
            <person name="Kawai-Toyooka H."/>
            <person name="Matsuzaki R."/>
            <person name="Takahashi F."/>
            <person name="Nishimura Y."/>
            <person name="Kawachi M."/>
            <person name="Noguchi H."/>
            <person name="Minakuchi Y."/>
            <person name="Umen J.G."/>
            <person name="Toyoda A."/>
            <person name="Nozaki H."/>
        </authorList>
    </citation>
    <scope>NUCLEOTIDE SEQUENCE</scope>
    <source>
        <strain evidence="2">NIES-3780</strain>
    </source>
</reference>
<keyword evidence="3" id="KW-1185">Reference proteome</keyword>
<dbReference type="Proteomes" id="UP000747399">
    <property type="component" value="Unassembled WGS sequence"/>
</dbReference>
<protein>
    <submittedName>
        <fullName evidence="2">Uncharacterized protein</fullName>
    </submittedName>
</protein>
<sequence length="377" mass="39593">MGRKEVAAIRSSGPSRNKPREFCSNDNPSEMCRLEPFAFTDPEPRRTRSMSANSGFPGAGLPPPGPLRKSRRSSSDAVCSEKLSPVLTAAPKNVSLGAADVAAQAAAGLRDTVGLSHAPTRGNNRTCPSSYGSRDKPDIMQKRRRMGQDEKMIAKADHPREQSGRAQVQEGVSLSEPSQAATTCGSHAAPASTGGEVAATQVAERARGRLGDAAPGPFVKPGTIKRPSRDPVLRTPIMVRVMAEAAANAAMTVARSLRSAAKSPSGATAPDGGKDRNDPKKRGRRRQVSGVVKFVTVDPVSDAAALTSAAPGGSGKDLTERLQPEGLWAGQLSQRPALGPSDQFTEEAQARNIPTAAANRAPTLEAHQLQKDPYIFG</sequence>
<comment type="caution">
    <text evidence="2">The sequence shown here is derived from an EMBL/GenBank/DDBJ whole genome shotgun (WGS) entry which is preliminary data.</text>
</comment>
<evidence type="ECO:0000313" key="2">
    <source>
        <dbReference type="EMBL" id="GIL66107.1"/>
    </source>
</evidence>
<organism evidence="2 3">
    <name type="scientific">Volvox africanus</name>
    <dbReference type="NCBI Taxonomy" id="51714"/>
    <lineage>
        <taxon>Eukaryota</taxon>
        <taxon>Viridiplantae</taxon>
        <taxon>Chlorophyta</taxon>
        <taxon>core chlorophytes</taxon>
        <taxon>Chlorophyceae</taxon>
        <taxon>CS clade</taxon>
        <taxon>Chlamydomonadales</taxon>
        <taxon>Volvocaceae</taxon>
        <taxon>Volvox</taxon>
    </lineage>
</organism>
<name>A0A8J4BS46_9CHLO</name>
<dbReference type="AlphaFoldDB" id="A0A8J4BS46"/>
<evidence type="ECO:0000256" key="1">
    <source>
        <dbReference type="SAM" id="MobiDB-lite"/>
    </source>
</evidence>
<dbReference type="EMBL" id="BNCO01000081">
    <property type="protein sequence ID" value="GIL66107.1"/>
    <property type="molecule type" value="Genomic_DNA"/>
</dbReference>